<feature type="region of interest" description="Disordered" evidence="2">
    <location>
        <begin position="580"/>
        <end position="618"/>
    </location>
</feature>
<keyword evidence="1" id="KW-0677">Repeat</keyword>
<accession>A0A1Y2AFB7</accession>
<dbReference type="SUPFAM" id="SSF81901">
    <property type="entry name" value="HCP-like"/>
    <property type="match status" value="2"/>
</dbReference>
<dbReference type="EMBL" id="MCOG01000269">
    <property type="protein sequence ID" value="ORY21261.1"/>
    <property type="molecule type" value="Genomic_DNA"/>
</dbReference>
<evidence type="ECO:0000256" key="1">
    <source>
        <dbReference type="ARBA" id="ARBA00022737"/>
    </source>
</evidence>
<reference evidence="3 4" key="1">
    <citation type="submission" date="2016-08" db="EMBL/GenBank/DDBJ databases">
        <title>A Parts List for Fungal Cellulosomes Revealed by Comparative Genomics.</title>
        <authorList>
            <consortium name="DOE Joint Genome Institute"/>
            <person name="Haitjema C.H."/>
            <person name="Gilmore S.P."/>
            <person name="Henske J.K."/>
            <person name="Solomon K.V."/>
            <person name="De Groot R."/>
            <person name="Kuo A."/>
            <person name="Mondo S.J."/>
            <person name="Salamov A.A."/>
            <person name="Labutti K."/>
            <person name="Zhao Z."/>
            <person name="Chiniquy J."/>
            <person name="Barry K."/>
            <person name="Brewer H.M."/>
            <person name="Purvine S.O."/>
            <person name="Wright A.T."/>
            <person name="Boxma B."/>
            <person name="Van Alen T."/>
            <person name="Hackstein J.H."/>
            <person name="Baker S.E."/>
            <person name="Grigoriev I.V."/>
            <person name="O'Malley M.A."/>
        </authorList>
    </citation>
    <scope>NUCLEOTIDE SEQUENCE [LARGE SCALE GENOMIC DNA]</scope>
    <source>
        <strain evidence="3 4">G1</strain>
    </source>
</reference>
<dbReference type="AlphaFoldDB" id="A0A1Y2AFB7"/>
<gene>
    <name evidence="3" type="ORF">LY90DRAFT_390760</name>
</gene>
<name>A0A1Y2AFB7_9FUNG</name>
<dbReference type="InterPro" id="IPR011990">
    <property type="entry name" value="TPR-like_helical_dom_sf"/>
</dbReference>
<evidence type="ECO:0000313" key="4">
    <source>
        <dbReference type="Proteomes" id="UP000193920"/>
    </source>
</evidence>
<organism evidence="3 4">
    <name type="scientific">Neocallimastix californiae</name>
    <dbReference type="NCBI Taxonomy" id="1754190"/>
    <lineage>
        <taxon>Eukaryota</taxon>
        <taxon>Fungi</taxon>
        <taxon>Fungi incertae sedis</taxon>
        <taxon>Chytridiomycota</taxon>
        <taxon>Chytridiomycota incertae sedis</taxon>
        <taxon>Neocallimastigomycetes</taxon>
        <taxon>Neocallimastigales</taxon>
        <taxon>Neocallimastigaceae</taxon>
        <taxon>Neocallimastix</taxon>
    </lineage>
</organism>
<comment type="caution">
    <text evidence="3">The sequence shown here is derived from an EMBL/GenBank/DDBJ whole genome shotgun (WGS) entry which is preliminary data.</text>
</comment>
<dbReference type="PANTHER" id="PTHR46430">
    <property type="entry name" value="PROTEIN SKT5-RELATED"/>
    <property type="match status" value="1"/>
</dbReference>
<protein>
    <submittedName>
        <fullName evidence="3">HCP-like protein</fullName>
    </submittedName>
</protein>
<dbReference type="Gene3D" id="1.25.40.10">
    <property type="entry name" value="Tetratricopeptide repeat domain"/>
    <property type="match status" value="2"/>
</dbReference>
<evidence type="ECO:0000256" key="2">
    <source>
        <dbReference type="SAM" id="MobiDB-lite"/>
    </source>
</evidence>
<dbReference type="Proteomes" id="UP000193920">
    <property type="component" value="Unassembled WGS sequence"/>
</dbReference>
<proteinExistence type="predicted"/>
<sequence>MVRKVNPEKVFKKKALSIKNPHERCKFLVKELISLSPSPKNISRRKTIKKLLVSLSGTNCPEAFLYLGKLYYLPIGNYDKAYSAFKNSIKNRYPLAYYEFGYMVENGYSCRKSTEKAVSCYMKAATCGSIDAMYRLGIAYLYRELGLNSIPKGIKYLDKATILGHGEAAYKLSYIYEIGIDGHLNKNYYNALHYLQESADLLYIPALDKLGWIYENGKLGTTKDPSKAFDYYMKASYNGYSQSMYSLAGLIMNNVNIDDRLAYDWMLKATKVAEPLNKAFYGMGVFYEYGIGVARNLVAALDWYKKARDKNVPDAERKIKDLEYKINAIRNNNNRIKTFNNGNNLAFTYSNMNNNIINRESMAVSNVTPEYMFSPISMPSPAISVHNDNKNQNVIITKDQLMNMNLGINQDGKVIHINDKNSEQINTEMSQTNNNIYTNFENSTVIMESAKNTEEALKKLSKEVPEKVSININVNSVGQKEFYKPEIYKMNSDGNSESINYGFSIYNANNSGINEEEMVISDDNIKKEKHVVLNIPDGYIMNGNALPVPKRLSSFGINNKDNLFENINSNDNEQTTINNADNIEINEDYYDDGDDDEDNDNDNDNDDEDQFLSAEDDNIDPLSDISFEFKYDPIKLNSDSVENINESSKIKASKSIKTYLSLPKRIESHANPITNGELENKNIGPTSTVSTSVFVDHFKNLGEQIISENDSEDPSSFIDRKESKRVFQEEVKLSDEERIINNNDWVERHPTILSLTIGSSEFNDSKVSQKDENNFKSTELNNTENDNSLIENHENINQCHLSSSPLVQSSVIPKSQKSLNGYELNYTDQLVVLPSKAPLPPPRQTLKKNNN</sequence>
<feature type="compositionally biased region" description="Acidic residues" evidence="2">
    <location>
        <begin position="584"/>
        <end position="618"/>
    </location>
</feature>
<dbReference type="Pfam" id="PF08238">
    <property type="entry name" value="Sel1"/>
    <property type="match status" value="6"/>
</dbReference>
<dbReference type="OrthoDB" id="2384430at2759"/>
<dbReference type="STRING" id="1754190.A0A1Y2AFB7"/>
<keyword evidence="4" id="KW-1185">Reference proteome</keyword>
<dbReference type="InterPro" id="IPR006597">
    <property type="entry name" value="Sel1-like"/>
</dbReference>
<dbReference type="InterPro" id="IPR051726">
    <property type="entry name" value="Chitin_Synth_Reg"/>
</dbReference>
<dbReference type="SMART" id="SM00671">
    <property type="entry name" value="SEL1"/>
    <property type="match status" value="7"/>
</dbReference>
<evidence type="ECO:0000313" key="3">
    <source>
        <dbReference type="EMBL" id="ORY21261.1"/>
    </source>
</evidence>